<keyword evidence="2" id="KW-0433">Leucine-rich repeat</keyword>
<reference evidence="9" key="3">
    <citation type="submission" date="2021-05" db="UniProtKB">
        <authorList>
            <consortium name="EnsemblPlants"/>
        </authorList>
    </citation>
    <scope>IDENTIFICATION</scope>
    <source>
        <strain evidence="9">cv. B73</strain>
    </source>
</reference>
<dbReference type="RefSeq" id="XP_020408369.1">
    <property type="nucleotide sequence ID" value="XM_020552780.3"/>
</dbReference>
<dbReference type="PANTHER" id="PTHR19338:SF65">
    <property type="entry name" value="OS06G0163900 PROTEIN"/>
    <property type="match status" value="1"/>
</dbReference>
<evidence type="ECO:0008006" key="11">
    <source>
        <dbReference type="Google" id="ProtNLM"/>
    </source>
</evidence>
<dbReference type="Proteomes" id="UP000007305">
    <property type="component" value="Chromosome 4"/>
</dbReference>
<dbReference type="Gramene" id="Zm00001eb196580_T001">
    <property type="protein sequence ID" value="Zm00001eb196580_P001"/>
    <property type="gene ID" value="Zm00001eb196580"/>
</dbReference>
<dbReference type="KEGG" id="zma:103654336"/>
<comment type="similarity">
    <text evidence="1">Belongs to the disease resistance NB-LRR family.</text>
</comment>
<reference evidence="9" key="2">
    <citation type="submission" date="2019-07" db="EMBL/GenBank/DDBJ databases">
        <authorList>
            <person name="Seetharam A."/>
            <person name="Woodhouse M."/>
            <person name="Cannon E."/>
        </authorList>
    </citation>
    <scope>NUCLEOTIDE SEQUENCE [LARGE SCALE GENOMIC DNA]</scope>
    <source>
        <strain evidence="9">cv. B73</strain>
    </source>
</reference>
<keyword evidence="6" id="KW-0175">Coiled coil</keyword>
<dbReference type="FunCoup" id="A0A804NYX2">
    <property type="interactions" value="1"/>
</dbReference>
<dbReference type="OrthoDB" id="683874at2759"/>
<dbReference type="CDD" id="cd14798">
    <property type="entry name" value="RX-CC_like"/>
    <property type="match status" value="1"/>
</dbReference>
<dbReference type="InParanoid" id="A0A804NYX2"/>
<dbReference type="AlphaFoldDB" id="A0A804NYX2"/>
<gene>
    <name evidence="9" type="primary">LOC103654336</name>
</gene>
<evidence type="ECO:0000259" key="8">
    <source>
        <dbReference type="Pfam" id="PF18052"/>
    </source>
</evidence>
<evidence type="ECO:0000256" key="1">
    <source>
        <dbReference type="ARBA" id="ARBA00008894"/>
    </source>
</evidence>
<evidence type="ECO:0000256" key="6">
    <source>
        <dbReference type="SAM" id="Coils"/>
    </source>
</evidence>
<name>A0A804NYX2_MAIZE</name>
<evidence type="ECO:0000256" key="3">
    <source>
        <dbReference type="ARBA" id="ARBA00022737"/>
    </source>
</evidence>
<evidence type="ECO:0000256" key="5">
    <source>
        <dbReference type="ARBA" id="ARBA00022821"/>
    </source>
</evidence>
<proteinExistence type="inferred from homology"/>
<evidence type="ECO:0000313" key="10">
    <source>
        <dbReference type="Proteomes" id="UP000007305"/>
    </source>
</evidence>
<keyword evidence="4" id="KW-0547">Nucleotide-binding</keyword>
<evidence type="ECO:0000256" key="4">
    <source>
        <dbReference type="ARBA" id="ARBA00022741"/>
    </source>
</evidence>
<evidence type="ECO:0000313" key="9">
    <source>
        <dbReference type="EnsemblPlants" id="Zm00001eb196580_P001"/>
    </source>
</evidence>
<protein>
    <recommendedName>
        <fullName evidence="11">Disease resistance protein RPM1</fullName>
    </recommendedName>
</protein>
<dbReference type="GO" id="GO:0006952">
    <property type="term" value="P:defense response"/>
    <property type="evidence" value="ECO:0007669"/>
    <property type="project" value="UniProtKB-KW"/>
</dbReference>
<dbReference type="Gene3D" id="3.40.50.300">
    <property type="entry name" value="P-loop containing nucleotide triphosphate hydrolases"/>
    <property type="match status" value="1"/>
</dbReference>
<dbReference type="GO" id="GO:0043531">
    <property type="term" value="F:ADP binding"/>
    <property type="evidence" value="ECO:0007669"/>
    <property type="project" value="InterPro"/>
</dbReference>
<dbReference type="SUPFAM" id="SSF52540">
    <property type="entry name" value="P-loop containing nucleoside triphosphate hydrolases"/>
    <property type="match status" value="1"/>
</dbReference>
<evidence type="ECO:0000259" key="7">
    <source>
        <dbReference type="Pfam" id="PF00931"/>
    </source>
</evidence>
<dbReference type="Pfam" id="PF00931">
    <property type="entry name" value="NB-ARC"/>
    <property type="match status" value="1"/>
</dbReference>
<accession>A0A804NYX2</accession>
<dbReference type="PANTHER" id="PTHR19338">
    <property type="entry name" value="TRANSLOCASE OF INNER MITOCHONDRIAL MEMBRANE 13 HOMOLOG"/>
    <property type="match status" value="1"/>
</dbReference>
<keyword evidence="5" id="KW-0611">Plant defense</keyword>
<feature type="domain" description="NB-ARC" evidence="7">
    <location>
        <begin position="183"/>
        <end position="279"/>
    </location>
</feature>
<keyword evidence="3" id="KW-0677">Repeat</keyword>
<dbReference type="Gene3D" id="1.20.5.4130">
    <property type="match status" value="1"/>
</dbReference>
<feature type="domain" description="Disease resistance N-terminal" evidence="8">
    <location>
        <begin position="13"/>
        <end position="95"/>
    </location>
</feature>
<evidence type="ECO:0000256" key="2">
    <source>
        <dbReference type="ARBA" id="ARBA00022614"/>
    </source>
</evidence>
<dbReference type="GeneID" id="103654336"/>
<dbReference type="InterPro" id="IPR038005">
    <property type="entry name" value="RX-like_CC"/>
</dbReference>
<feature type="coiled-coil region" evidence="6">
    <location>
        <begin position="31"/>
        <end position="58"/>
    </location>
</feature>
<dbReference type="InterPro" id="IPR027417">
    <property type="entry name" value="P-loop_NTPase"/>
</dbReference>
<organism evidence="9 10">
    <name type="scientific">Zea mays</name>
    <name type="common">Maize</name>
    <dbReference type="NCBI Taxonomy" id="4577"/>
    <lineage>
        <taxon>Eukaryota</taxon>
        <taxon>Viridiplantae</taxon>
        <taxon>Streptophyta</taxon>
        <taxon>Embryophyta</taxon>
        <taxon>Tracheophyta</taxon>
        <taxon>Spermatophyta</taxon>
        <taxon>Magnoliopsida</taxon>
        <taxon>Liliopsida</taxon>
        <taxon>Poales</taxon>
        <taxon>Poaceae</taxon>
        <taxon>PACMAD clade</taxon>
        <taxon>Panicoideae</taxon>
        <taxon>Andropogonodae</taxon>
        <taxon>Andropogoneae</taxon>
        <taxon>Tripsacinae</taxon>
        <taxon>Zea</taxon>
    </lineage>
</organism>
<dbReference type="EnsemblPlants" id="Zm00001eb196580_T001">
    <property type="protein sequence ID" value="Zm00001eb196580_P001"/>
    <property type="gene ID" value="Zm00001eb196580"/>
</dbReference>
<keyword evidence="10" id="KW-1185">Reference proteome</keyword>
<sequence>MTGFLVSAATGPMNSLLCKLVTLLGDEYKLLKGIRKEIRALRDELSSMNALLRRLSDAGDGELDVQRKEWRNKVRELAYDAEDCIDVFMHQLRRPGGGGSDANKAGLVRKLTAKIKKLRRARRIAVQIQELKSRVVEESGRRDRYKLDDVPVPGKNRRVEIDPRLPAMYSEAKSLVGIDGPRDKIVHRLTGQEQGEQLTVVSIVGFGGVGKTTLANQVYCKIKGSFECTAFVSVSQSPDLSRVLSDMLSQLGCSRVKNLNDLQQLVEKIRERLSNKRYLRTRIRTTM</sequence>
<dbReference type="Pfam" id="PF18052">
    <property type="entry name" value="Rx_N"/>
    <property type="match status" value="1"/>
</dbReference>
<dbReference type="InterPro" id="IPR002182">
    <property type="entry name" value="NB-ARC"/>
</dbReference>
<dbReference type="InterPro" id="IPR041118">
    <property type="entry name" value="Rx_N"/>
</dbReference>
<reference evidence="10" key="1">
    <citation type="journal article" date="2009" name="Science">
        <title>The B73 maize genome: complexity, diversity, and dynamics.</title>
        <authorList>
            <person name="Schnable P.S."/>
            <person name="Ware D."/>
            <person name="Fulton R.S."/>
            <person name="Stein J.C."/>
            <person name="Wei F."/>
            <person name="Pasternak S."/>
            <person name="Liang C."/>
            <person name="Zhang J."/>
            <person name="Fulton L."/>
            <person name="Graves T.A."/>
            <person name="Minx P."/>
            <person name="Reily A.D."/>
            <person name="Courtney L."/>
            <person name="Kruchowski S.S."/>
            <person name="Tomlinson C."/>
            <person name="Strong C."/>
            <person name="Delehaunty K."/>
            <person name="Fronick C."/>
            <person name="Courtney B."/>
            <person name="Rock S.M."/>
            <person name="Belter E."/>
            <person name="Du F."/>
            <person name="Kim K."/>
            <person name="Abbott R.M."/>
            <person name="Cotton M."/>
            <person name="Levy A."/>
            <person name="Marchetto P."/>
            <person name="Ochoa K."/>
            <person name="Jackson S.M."/>
            <person name="Gillam B."/>
            <person name="Chen W."/>
            <person name="Yan L."/>
            <person name="Higginbotham J."/>
            <person name="Cardenas M."/>
            <person name="Waligorski J."/>
            <person name="Applebaum E."/>
            <person name="Phelps L."/>
            <person name="Falcone J."/>
            <person name="Kanchi K."/>
            <person name="Thane T."/>
            <person name="Scimone A."/>
            <person name="Thane N."/>
            <person name="Henke J."/>
            <person name="Wang T."/>
            <person name="Ruppert J."/>
            <person name="Shah N."/>
            <person name="Rotter K."/>
            <person name="Hodges J."/>
            <person name="Ingenthron E."/>
            <person name="Cordes M."/>
            <person name="Kohlberg S."/>
            <person name="Sgro J."/>
            <person name="Delgado B."/>
            <person name="Mead K."/>
            <person name="Chinwalla A."/>
            <person name="Leonard S."/>
            <person name="Crouse K."/>
            <person name="Collura K."/>
            <person name="Kudrna D."/>
            <person name="Currie J."/>
            <person name="He R."/>
            <person name="Angelova A."/>
            <person name="Rajasekar S."/>
            <person name="Mueller T."/>
            <person name="Lomeli R."/>
            <person name="Scara G."/>
            <person name="Ko A."/>
            <person name="Delaney K."/>
            <person name="Wissotski M."/>
            <person name="Lopez G."/>
            <person name="Campos D."/>
            <person name="Braidotti M."/>
            <person name="Ashley E."/>
            <person name="Golser W."/>
            <person name="Kim H."/>
            <person name="Lee S."/>
            <person name="Lin J."/>
            <person name="Dujmic Z."/>
            <person name="Kim W."/>
            <person name="Talag J."/>
            <person name="Zuccolo A."/>
            <person name="Fan C."/>
            <person name="Sebastian A."/>
            <person name="Kramer M."/>
            <person name="Spiegel L."/>
            <person name="Nascimento L."/>
            <person name="Zutavern T."/>
            <person name="Miller B."/>
            <person name="Ambroise C."/>
            <person name="Muller S."/>
            <person name="Spooner W."/>
            <person name="Narechania A."/>
            <person name="Ren L."/>
            <person name="Wei S."/>
            <person name="Kumari S."/>
            <person name="Faga B."/>
            <person name="Levy M.J."/>
            <person name="McMahan L."/>
            <person name="Van Buren P."/>
            <person name="Vaughn M.W."/>
            <person name="Ying K."/>
            <person name="Yeh C.-T."/>
            <person name="Emrich S.J."/>
            <person name="Jia Y."/>
            <person name="Kalyanaraman A."/>
            <person name="Hsia A.-P."/>
            <person name="Barbazuk W.B."/>
            <person name="Baucom R.S."/>
            <person name="Brutnell T.P."/>
            <person name="Carpita N.C."/>
            <person name="Chaparro C."/>
            <person name="Chia J.-M."/>
            <person name="Deragon J.-M."/>
            <person name="Estill J.C."/>
            <person name="Fu Y."/>
            <person name="Jeddeloh J.A."/>
            <person name="Han Y."/>
            <person name="Lee H."/>
            <person name="Li P."/>
            <person name="Lisch D.R."/>
            <person name="Liu S."/>
            <person name="Liu Z."/>
            <person name="Nagel D.H."/>
            <person name="McCann M.C."/>
            <person name="SanMiguel P."/>
            <person name="Myers A.M."/>
            <person name="Nettleton D."/>
            <person name="Nguyen J."/>
            <person name="Penning B.W."/>
            <person name="Ponnala L."/>
            <person name="Schneider K.L."/>
            <person name="Schwartz D.C."/>
            <person name="Sharma A."/>
            <person name="Soderlund C."/>
            <person name="Springer N.M."/>
            <person name="Sun Q."/>
            <person name="Wang H."/>
            <person name="Waterman M."/>
            <person name="Westerman R."/>
            <person name="Wolfgruber T.K."/>
            <person name="Yang L."/>
            <person name="Yu Y."/>
            <person name="Zhang L."/>
            <person name="Zhou S."/>
            <person name="Zhu Q."/>
            <person name="Bennetzen J.L."/>
            <person name="Dawe R.K."/>
            <person name="Jiang J."/>
            <person name="Jiang N."/>
            <person name="Presting G.G."/>
            <person name="Wessler S.R."/>
            <person name="Aluru S."/>
            <person name="Martienssen R.A."/>
            <person name="Clifton S.W."/>
            <person name="McCombie W.R."/>
            <person name="Wing R.A."/>
            <person name="Wilson R.K."/>
        </authorList>
    </citation>
    <scope>NUCLEOTIDE SEQUENCE [LARGE SCALE GENOMIC DNA]</scope>
    <source>
        <strain evidence="10">cv. B73</strain>
    </source>
</reference>